<feature type="signal peptide" evidence="1">
    <location>
        <begin position="1"/>
        <end position="20"/>
    </location>
</feature>
<evidence type="ECO:0000313" key="2">
    <source>
        <dbReference type="Proteomes" id="UP000036681"/>
    </source>
</evidence>
<keyword evidence="1" id="KW-0732">Signal</keyword>
<dbReference type="AlphaFoldDB" id="A0A0M3HPZ0"/>
<proteinExistence type="predicted"/>
<keyword evidence="2" id="KW-1185">Reference proteome</keyword>
<accession>A0A0M3HPZ0</accession>
<dbReference type="WBParaSite" id="ALUE_0000405301-mRNA-1">
    <property type="protein sequence ID" value="ALUE_0000405301-mRNA-1"/>
    <property type="gene ID" value="ALUE_0000405301"/>
</dbReference>
<reference evidence="3" key="1">
    <citation type="submission" date="2017-02" db="UniProtKB">
        <authorList>
            <consortium name="WormBaseParasite"/>
        </authorList>
    </citation>
    <scope>IDENTIFICATION</scope>
</reference>
<protein>
    <submittedName>
        <fullName evidence="3">Keratinocyte proline-rich protein</fullName>
    </submittedName>
</protein>
<evidence type="ECO:0000256" key="1">
    <source>
        <dbReference type="SAM" id="SignalP"/>
    </source>
</evidence>
<sequence>MAMFLHLIAALLLLSGTSIAKNISRSKRGAVTCVCIAIDCSCRPYLSSRLLPQGNPSAQRPPTYPVGSQSNLCYENCFRSCAQSQQQCQISCQRSWCSLHNPFIFSGQSVGQYGPGASIPPYNEPQYFIPRTTQAPQYIPESAPYSPSGAVISSGAVLEQPTTCVQICMPSCATQCIQQQQQQQQQQQPIPVVQPAPLGPGPVVRPSPGPFTPTPRPTINVPPYQQPYTQPTPVVSSNVGSTVCIEICMPGCSAECLQQNPAAVPVYTSASTYLPQPHYETPLPSATQLPPYQAFTPTPIPQFPQAPASANCLEVCMPSCNAQCIEQQQQPSPYLSQSWPYQPVQQQPVQLQPIAPQSLQVTLPQSIQYSPECVTLCRDACLQQCSQQNIPISQCSSPCLSTCSQNCPASQPVTSTPAYVPLQEPIPVVQSQPIAQSFQYLPTQCQPSAGGATKCSCPSGFIRHSTQINEYNSSRVLERLCLNECTHGCFISRQRFCALFCQQIW</sequence>
<dbReference type="Proteomes" id="UP000036681">
    <property type="component" value="Unplaced"/>
</dbReference>
<feature type="chain" id="PRO_5005656568" evidence="1">
    <location>
        <begin position="21"/>
        <end position="505"/>
    </location>
</feature>
<organism evidence="2 3">
    <name type="scientific">Ascaris lumbricoides</name>
    <name type="common">Giant roundworm</name>
    <dbReference type="NCBI Taxonomy" id="6252"/>
    <lineage>
        <taxon>Eukaryota</taxon>
        <taxon>Metazoa</taxon>
        <taxon>Ecdysozoa</taxon>
        <taxon>Nematoda</taxon>
        <taxon>Chromadorea</taxon>
        <taxon>Rhabditida</taxon>
        <taxon>Spirurina</taxon>
        <taxon>Ascaridomorpha</taxon>
        <taxon>Ascaridoidea</taxon>
        <taxon>Ascarididae</taxon>
        <taxon>Ascaris</taxon>
    </lineage>
</organism>
<evidence type="ECO:0000313" key="3">
    <source>
        <dbReference type="WBParaSite" id="ALUE_0000405301-mRNA-1"/>
    </source>
</evidence>
<name>A0A0M3HPZ0_ASCLU</name>